<dbReference type="RefSeq" id="WP_142702698.1">
    <property type="nucleotide sequence ID" value="NZ_VIRS01000001.1"/>
</dbReference>
<dbReference type="CDD" id="cd15831">
    <property type="entry name" value="BTAD"/>
    <property type="match status" value="1"/>
</dbReference>
<gene>
    <name evidence="6" type="ORF">FL583_02100</name>
</gene>
<proteinExistence type="inferred from homology"/>
<evidence type="ECO:0000259" key="5">
    <source>
        <dbReference type="SMART" id="SM01043"/>
    </source>
</evidence>
<dbReference type="Proteomes" id="UP000317982">
    <property type="component" value="Unassembled WGS sequence"/>
</dbReference>
<keyword evidence="7" id="KW-1185">Reference proteome</keyword>
<keyword evidence="2" id="KW-0238">DNA-binding</keyword>
<evidence type="ECO:0008006" key="8">
    <source>
        <dbReference type="Google" id="ProtNLM"/>
    </source>
</evidence>
<dbReference type="InterPro" id="IPR005158">
    <property type="entry name" value="BTAD"/>
</dbReference>
<dbReference type="Gene3D" id="1.25.40.10">
    <property type="entry name" value="Tetratricopeptide repeat domain"/>
    <property type="match status" value="1"/>
</dbReference>
<dbReference type="Gene3D" id="1.10.10.10">
    <property type="entry name" value="Winged helix-like DNA-binding domain superfamily/Winged helix DNA-binding domain"/>
    <property type="match status" value="1"/>
</dbReference>
<dbReference type="InterPro" id="IPR001867">
    <property type="entry name" value="OmpR/PhoB-type_DNA-bd"/>
</dbReference>
<evidence type="ECO:0000313" key="6">
    <source>
        <dbReference type="EMBL" id="TQS47075.1"/>
    </source>
</evidence>
<dbReference type="GO" id="GO:0006355">
    <property type="term" value="P:regulation of DNA-templated transcription"/>
    <property type="evidence" value="ECO:0007669"/>
    <property type="project" value="InterPro"/>
</dbReference>
<sequence>MLDASSYTVIAGPSGSYLAERLASALAARNRWNSCVWLRGPRPSAESLAVALSEACATRWGDGGPPAGSGSRRLLERAMLLAPPDAVVVLETTGRVTAAIGRLMTDLRPLAVERGIHLVVATEGRQLPLLRYGPDALVPPASLWPVGELPTLGAGLSPGATERIRRRPAVAADLLEAASIWPADVIADALRGRRWPPRTLDHVTAALLELCTPAQRSALELSVLTGYWHPQLDSGVVSATDLRPWLVPLEQSWGWLRPIWRGPLRRALAQHGRHRGPVHRSALPARASPVRTPAPPADAPPRPARPPGQVVQARLFGGFELRVDGVVVDFAGRRGVSVLRFLLARPQHSCPRDQLLEEFWPDVDQQTSRNRLQVAISGLRTALRGTADGPVLEFAAGMYRIAPSIRLSTDVDEFEAALGAAHRAEQRGQAQTALAAYHEAIDLYRGDFAADVPYESWTLLPRESLRLRYLDALDRTSDLALRAGRVDDCIVLAHRVLDVDPCREETHRLLMRCYARQGRTHQALRQYELCRRLLAATLSVPPMPETTALYDSIRSGPR</sequence>
<dbReference type="InterPro" id="IPR036388">
    <property type="entry name" value="WH-like_DNA-bd_sf"/>
</dbReference>
<dbReference type="SUPFAM" id="SSF48452">
    <property type="entry name" value="TPR-like"/>
    <property type="match status" value="1"/>
</dbReference>
<dbReference type="EMBL" id="VIRS01000001">
    <property type="protein sequence ID" value="TQS47075.1"/>
    <property type="molecule type" value="Genomic_DNA"/>
</dbReference>
<dbReference type="OrthoDB" id="3799178at2"/>
<evidence type="ECO:0000313" key="7">
    <source>
        <dbReference type="Proteomes" id="UP000317982"/>
    </source>
</evidence>
<dbReference type="GO" id="GO:0003677">
    <property type="term" value="F:DNA binding"/>
    <property type="evidence" value="ECO:0007669"/>
    <property type="project" value="UniProtKB-KW"/>
</dbReference>
<organism evidence="6 7">
    <name type="scientific">Cryptosporangium phraense</name>
    <dbReference type="NCBI Taxonomy" id="2593070"/>
    <lineage>
        <taxon>Bacteria</taxon>
        <taxon>Bacillati</taxon>
        <taxon>Actinomycetota</taxon>
        <taxon>Actinomycetes</taxon>
        <taxon>Cryptosporangiales</taxon>
        <taxon>Cryptosporangiaceae</taxon>
        <taxon>Cryptosporangium</taxon>
    </lineage>
</organism>
<evidence type="ECO:0000256" key="2">
    <source>
        <dbReference type="ARBA" id="ARBA00023125"/>
    </source>
</evidence>
<feature type="domain" description="OmpR/PhoB-type" evidence="4">
    <location>
        <begin position="325"/>
        <end position="401"/>
    </location>
</feature>
<dbReference type="SMART" id="SM01043">
    <property type="entry name" value="BTAD"/>
    <property type="match status" value="1"/>
</dbReference>
<dbReference type="SUPFAM" id="SSF46894">
    <property type="entry name" value="C-terminal effector domain of the bipartite response regulators"/>
    <property type="match status" value="1"/>
</dbReference>
<dbReference type="Pfam" id="PF03704">
    <property type="entry name" value="BTAD"/>
    <property type="match status" value="1"/>
</dbReference>
<evidence type="ECO:0000256" key="1">
    <source>
        <dbReference type="ARBA" id="ARBA00005820"/>
    </source>
</evidence>
<dbReference type="GO" id="GO:0000160">
    <property type="term" value="P:phosphorelay signal transduction system"/>
    <property type="evidence" value="ECO:0007669"/>
    <property type="project" value="InterPro"/>
</dbReference>
<name>A0A545B2L5_9ACTN</name>
<dbReference type="InterPro" id="IPR016032">
    <property type="entry name" value="Sig_transdc_resp-reg_C-effctor"/>
</dbReference>
<dbReference type="InParanoid" id="A0A545B2L5"/>
<comment type="similarity">
    <text evidence="1">Belongs to the AfsR/DnrI/RedD regulatory family.</text>
</comment>
<comment type="caution">
    <text evidence="6">The sequence shown here is derived from an EMBL/GenBank/DDBJ whole genome shotgun (WGS) entry which is preliminary data.</text>
</comment>
<accession>A0A545B2L5</accession>
<evidence type="ECO:0000256" key="3">
    <source>
        <dbReference type="SAM" id="MobiDB-lite"/>
    </source>
</evidence>
<dbReference type="SMART" id="SM00862">
    <property type="entry name" value="Trans_reg_C"/>
    <property type="match status" value="1"/>
</dbReference>
<dbReference type="InterPro" id="IPR051677">
    <property type="entry name" value="AfsR-DnrI-RedD_regulator"/>
</dbReference>
<reference evidence="6 7" key="1">
    <citation type="submission" date="2019-07" db="EMBL/GenBank/DDBJ databases">
        <title>Cryptosporangium phraense sp. nov., isolated from plant litter.</title>
        <authorList>
            <person name="Suriyachadkun C."/>
        </authorList>
    </citation>
    <scope>NUCLEOTIDE SEQUENCE [LARGE SCALE GENOMIC DNA]</scope>
    <source>
        <strain evidence="6 7">A-T 5661</strain>
    </source>
</reference>
<feature type="region of interest" description="Disordered" evidence="3">
    <location>
        <begin position="271"/>
        <end position="308"/>
    </location>
</feature>
<dbReference type="AlphaFoldDB" id="A0A545B2L5"/>
<feature type="domain" description="Bacterial transcriptional activator" evidence="5">
    <location>
        <begin position="409"/>
        <end position="554"/>
    </location>
</feature>
<dbReference type="Pfam" id="PF00486">
    <property type="entry name" value="Trans_reg_C"/>
    <property type="match status" value="1"/>
</dbReference>
<feature type="compositionally biased region" description="Pro residues" evidence="3">
    <location>
        <begin position="292"/>
        <end position="306"/>
    </location>
</feature>
<dbReference type="InterPro" id="IPR011990">
    <property type="entry name" value="TPR-like_helical_dom_sf"/>
</dbReference>
<dbReference type="PANTHER" id="PTHR35807">
    <property type="entry name" value="TRANSCRIPTIONAL REGULATOR REDD-RELATED"/>
    <property type="match status" value="1"/>
</dbReference>
<evidence type="ECO:0000259" key="4">
    <source>
        <dbReference type="SMART" id="SM00862"/>
    </source>
</evidence>
<protein>
    <recommendedName>
        <fullName evidence="8">Bacterial transcriptional activator domain-containing protein</fullName>
    </recommendedName>
</protein>